<feature type="chain" id="PRO_5046934426" evidence="1">
    <location>
        <begin position="21"/>
        <end position="97"/>
    </location>
</feature>
<dbReference type="Proteomes" id="UP000606600">
    <property type="component" value="Unassembled WGS sequence"/>
</dbReference>
<proteinExistence type="predicted"/>
<dbReference type="RefSeq" id="WP_191189859.1">
    <property type="nucleotide sequence ID" value="NZ_JACWMY010000007.1"/>
</dbReference>
<accession>A0ABR7WSC2</accession>
<keyword evidence="1" id="KW-0732">Signal</keyword>
<keyword evidence="3" id="KW-1185">Reference proteome</keyword>
<comment type="caution">
    <text evidence="2">The sequence shown here is derived from an EMBL/GenBank/DDBJ whole genome shotgun (WGS) entry which is preliminary data.</text>
</comment>
<dbReference type="EMBL" id="JACWMY010000007">
    <property type="protein sequence ID" value="MBD1365202.1"/>
    <property type="molecule type" value="Genomic_DNA"/>
</dbReference>
<feature type="signal peptide" evidence="1">
    <location>
        <begin position="1"/>
        <end position="20"/>
    </location>
</feature>
<gene>
    <name evidence="2" type="ORF">IDJ77_15410</name>
</gene>
<evidence type="ECO:0000313" key="2">
    <source>
        <dbReference type="EMBL" id="MBD1365202.1"/>
    </source>
</evidence>
<organism evidence="2 3">
    <name type="scientific">Mucilaginibacter pankratovii</name>
    <dbReference type="NCBI Taxonomy" id="2772110"/>
    <lineage>
        <taxon>Bacteria</taxon>
        <taxon>Pseudomonadati</taxon>
        <taxon>Bacteroidota</taxon>
        <taxon>Sphingobacteriia</taxon>
        <taxon>Sphingobacteriales</taxon>
        <taxon>Sphingobacteriaceae</taxon>
        <taxon>Mucilaginibacter</taxon>
    </lineage>
</organism>
<evidence type="ECO:0000313" key="3">
    <source>
        <dbReference type="Proteomes" id="UP000606600"/>
    </source>
</evidence>
<reference evidence="2 3" key="1">
    <citation type="submission" date="2020-09" db="EMBL/GenBank/DDBJ databases">
        <title>Novel species of Mucilaginibacter isolated from a glacier on the Tibetan Plateau.</title>
        <authorList>
            <person name="Liu Q."/>
            <person name="Xin Y.-H."/>
        </authorList>
    </citation>
    <scope>NUCLEOTIDE SEQUENCE [LARGE SCALE GENOMIC DNA]</scope>
    <source>
        <strain evidence="2 3">ZT4R22</strain>
    </source>
</reference>
<name>A0ABR7WSC2_9SPHI</name>
<protein>
    <submittedName>
        <fullName evidence="2">Uncharacterized protein</fullName>
    </submittedName>
</protein>
<sequence>MKYIFLLIAAVVLSAGFSYGQQQPAGKKLYNPMFKWRITIPEGFENMSPQEYAGMQKKGADAIEKTYDSKVVNQSKPILYSKATRCITLNLTTSHLI</sequence>
<evidence type="ECO:0000256" key="1">
    <source>
        <dbReference type="SAM" id="SignalP"/>
    </source>
</evidence>